<dbReference type="Gene3D" id="1.20.1250.40">
    <property type="match status" value="1"/>
</dbReference>
<evidence type="ECO:0000256" key="4">
    <source>
        <dbReference type="SAM" id="MobiDB-lite"/>
    </source>
</evidence>
<dbReference type="GO" id="GO:0005634">
    <property type="term" value="C:nucleus"/>
    <property type="evidence" value="ECO:0007669"/>
    <property type="project" value="UniProtKB-SubCell"/>
</dbReference>
<evidence type="ECO:0000256" key="2">
    <source>
        <dbReference type="ARBA" id="ARBA00023242"/>
    </source>
</evidence>
<evidence type="ECO:0000313" key="7">
    <source>
        <dbReference type="Proteomes" id="UP000319731"/>
    </source>
</evidence>
<reference evidence="6 7" key="1">
    <citation type="journal article" date="2019" name="Sci. Rep.">
        <title>Comparative genomics of chytrid fungi reveal insights into the obligate biotrophic and pathogenic lifestyle of Synchytrium endobioticum.</title>
        <authorList>
            <person name="van de Vossenberg B.T.L.H."/>
            <person name="Warris S."/>
            <person name="Nguyen H.D.T."/>
            <person name="van Gent-Pelzer M.P.E."/>
            <person name="Joly D.L."/>
            <person name="van de Geest H.C."/>
            <person name="Bonants P.J.M."/>
            <person name="Smith D.S."/>
            <person name="Levesque C.A."/>
            <person name="van der Lee T.A.J."/>
        </authorList>
    </citation>
    <scope>NUCLEOTIDE SEQUENCE [LARGE SCALE GENOMIC DNA]</scope>
    <source>
        <strain evidence="6 7">JEL517</strain>
    </source>
</reference>
<feature type="compositionally biased region" description="Polar residues" evidence="4">
    <location>
        <begin position="1"/>
        <end position="16"/>
    </location>
</feature>
<dbReference type="AlphaFoldDB" id="A0A507C096"/>
<evidence type="ECO:0000313" key="6">
    <source>
        <dbReference type="EMBL" id="TPX32788.1"/>
    </source>
</evidence>
<gene>
    <name evidence="6" type="ORF">SmJEL517_g04175</name>
</gene>
<accession>A0A507C096</accession>
<sequence>MSLQSLYSGNSGNATANGHHINVNGTAAPPPRPPQRNQRRRRRFGEEPQNNEDASQLQFGPAQSSLDFAAAEHLTITEAALILSPRKMAVNQADTSGNDVLRKTIEFCDQFGLSSAHEQVVTTREIINNTVQKLDKFEVAKFLDLQPDDVDQVKTLIPSMGRLTEEDLVNLVTLSVGLRQELLVDETDEMDLQ</sequence>
<comment type="similarity">
    <text evidence="3">Belongs to the eukaryotic RPB4 RNA polymerase subunit family.</text>
</comment>
<dbReference type="STRING" id="1806994.A0A507C096"/>
<evidence type="ECO:0000256" key="3">
    <source>
        <dbReference type="ARBA" id="ARBA00025724"/>
    </source>
</evidence>
<feature type="domain" description="RNA polymerase Rpb4/RPC9 core" evidence="5">
    <location>
        <begin position="66"/>
        <end position="181"/>
    </location>
</feature>
<dbReference type="SMART" id="SM00657">
    <property type="entry name" value="RPOL4c"/>
    <property type="match status" value="1"/>
</dbReference>
<keyword evidence="7" id="KW-1185">Reference proteome</keyword>
<dbReference type="InterPro" id="IPR038324">
    <property type="entry name" value="Rpb4/RPC9_sf"/>
</dbReference>
<dbReference type="RefSeq" id="XP_031023925.1">
    <property type="nucleotide sequence ID" value="XM_031170103.1"/>
</dbReference>
<dbReference type="PANTHER" id="PTHR21297">
    <property type="entry name" value="DNA-DIRECTED RNA POLYMERASE II"/>
    <property type="match status" value="1"/>
</dbReference>
<comment type="caution">
    <text evidence="6">The sequence shown here is derived from an EMBL/GenBank/DDBJ whole genome shotgun (WGS) entry which is preliminary data.</text>
</comment>
<dbReference type="Pfam" id="PF03874">
    <property type="entry name" value="RNA_pol_Rpb4"/>
    <property type="match status" value="1"/>
</dbReference>
<dbReference type="InterPro" id="IPR006590">
    <property type="entry name" value="RNA_pol_Rpb4/RPC9_core"/>
</dbReference>
<dbReference type="EMBL" id="QEAO01000026">
    <property type="protein sequence ID" value="TPX32788.1"/>
    <property type="molecule type" value="Genomic_DNA"/>
</dbReference>
<proteinExistence type="inferred from homology"/>
<dbReference type="Proteomes" id="UP000319731">
    <property type="component" value="Unassembled WGS sequence"/>
</dbReference>
<organism evidence="6 7">
    <name type="scientific">Synchytrium microbalum</name>
    <dbReference type="NCBI Taxonomy" id="1806994"/>
    <lineage>
        <taxon>Eukaryota</taxon>
        <taxon>Fungi</taxon>
        <taxon>Fungi incertae sedis</taxon>
        <taxon>Chytridiomycota</taxon>
        <taxon>Chytridiomycota incertae sedis</taxon>
        <taxon>Chytridiomycetes</taxon>
        <taxon>Synchytriales</taxon>
        <taxon>Synchytriaceae</taxon>
        <taxon>Synchytrium</taxon>
    </lineage>
</organism>
<dbReference type="InterPro" id="IPR045222">
    <property type="entry name" value="Rpb4-like"/>
</dbReference>
<dbReference type="OrthoDB" id="2186918at2759"/>
<dbReference type="GO" id="GO:0000166">
    <property type="term" value="F:nucleotide binding"/>
    <property type="evidence" value="ECO:0007669"/>
    <property type="project" value="InterPro"/>
</dbReference>
<dbReference type="GO" id="GO:0030880">
    <property type="term" value="C:RNA polymerase complex"/>
    <property type="evidence" value="ECO:0007669"/>
    <property type="project" value="InterPro"/>
</dbReference>
<dbReference type="InterPro" id="IPR005574">
    <property type="entry name" value="Rpb4/RPC9"/>
</dbReference>
<dbReference type="GO" id="GO:0006352">
    <property type="term" value="P:DNA-templated transcription initiation"/>
    <property type="evidence" value="ECO:0007669"/>
    <property type="project" value="InterPro"/>
</dbReference>
<dbReference type="InterPro" id="IPR010997">
    <property type="entry name" value="HRDC-like_sf"/>
</dbReference>
<comment type="subcellular location">
    <subcellularLocation>
        <location evidence="1">Nucleus</location>
    </subcellularLocation>
</comment>
<protein>
    <recommendedName>
        <fullName evidence="5">RNA polymerase Rpb4/RPC9 core domain-containing protein</fullName>
    </recommendedName>
</protein>
<dbReference type="SUPFAM" id="SSF47819">
    <property type="entry name" value="HRDC-like"/>
    <property type="match status" value="1"/>
</dbReference>
<evidence type="ECO:0000259" key="5">
    <source>
        <dbReference type="SMART" id="SM00657"/>
    </source>
</evidence>
<feature type="region of interest" description="Disordered" evidence="4">
    <location>
        <begin position="1"/>
        <end position="58"/>
    </location>
</feature>
<name>A0A507C096_9FUNG</name>
<dbReference type="GeneID" id="42005400"/>
<keyword evidence="2" id="KW-0539">Nucleus</keyword>
<evidence type="ECO:0000256" key="1">
    <source>
        <dbReference type="ARBA" id="ARBA00004123"/>
    </source>
</evidence>